<evidence type="ECO:0000313" key="2">
    <source>
        <dbReference type="EMBL" id="DAD85073.1"/>
    </source>
</evidence>
<organism evidence="2">
    <name type="scientific">Myoviridae sp. ctbWL16</name>
    <dbReference type="NCBI Taxonomy" id="2826668"/>
    <lineage>
        <taxon>Viruses</taxon>
        <taxon>Duplodnaviria</taxon>
        <taxon>Heunggongvirae</taxon>
        <taxon>Uroviricota</taxon>
        <taxon>Caudoviricetes</taxon>
    </lineage>
</organism>
<feature type="coiled-coil region" evidence="1">
    <location>
        <begin position="1"/>
        <end position="28"/>
    </location>
</feature>
<evidence type="ECO:0000256" key="1">
    <source>
        <dbReference type="SAM" id="Coils"/>
    </source>
</evidence>
<keyword evidence="1" id="KW-0175">Coiled coil</keyword>
<dbReference type="EMBL" id="BK014973">
    <property type="protein sequence ID" value="DAD85073.1"/>
    <property type="molecule type" value="Genomic_DNA"/>
</dbReference>
<protein>
    <submittedName>
        <fullName evidence="2">Portal protein</fullName>
    </submittedName>
</protein>
<accession>A0A8S5MRX6</accession>
<sequence>MFRKNKKLAEWQDKLKKAKAAYADELKNMDIRTSYYDGTADIRKKNGAIAGRKASNVRNIVYELLESEVDSTIPMPRVEAIHEEDKELARGIEAMLRSEVQMLRLVEMNDIQERTTTIQGGALWQVDWDEERGFHCTMGDVAVTDRHPRQVIPQPGIYEIEHMDYIFVQVTQTKQAVKRKYGVDVAQDGEEAPEVRGEDAVPWDELVTQNIAYYRNKDGGIGRFSWVEDTVLEDMEDYQALHVKVCAVCGATKVQNDDTCPVCGAKKWKDEVQGEEELFEDITLFNGTMIPWSAGEEEREIMGPDGMPMLDEATGAPLMQTVTIATKIPRYKPDRYPLVLRRNISKYASFMGGSDVDVIRDQQEAIKKCGSKIEEKVLKGGSFVTLPEGLDVETTDKEFKIVRIKNPAQRELISVMNVQPDITKDRVVLVDNYDYAKSTLGITDAFQGKYDSSATSGSAKQFSANQSAGRLQSKREQKNSAYARLYELMFRFLLAYADEPIPYTTKDSSGQQSFAHFNRMDFLRQDAAGEFYWDDEFVFTIDPSATLSSNRSVLWEQMDLKLQSGAFGQLGVNETMLLYWTLMEDLDYPYAGEIKAAVQMRIDEQKAQQAAMQQMQMGGMGNAMPQMQG</sequence>
<reference evidence="2" key="1">
    <citation type="journal article" date="2021" name="Proc. Natl. Acad. Sci. U.S.A.">
        <title>A Catalog of Tens of Thousands of Viruses from Human Metagenomes Reveals Hidden Associations with Chronic Diseases.</title>
        <authorList>
            <person name="Tisza M.J."/>
            <person name="Buck C.B."/>
        </authorList>
    </citation>
    <scope>NUCLEOTIDE SEQUENCE</scope>
    <source>
        <strain evidence="2">CtbWL16</strain>
    </source>
</reference>
<name>A0A8S5MRX6_9CAUD</name>
<proteinExistence type="predicted"/>